<dbReference type="RefSeq" id="WP_129602717.1">
    <property type="nucleotide sequence ID" value="NZ_CP035544.1"/>
</dbReference>
<accession>A0A411E7A1</accession>
<evidence type="ECO:0000313" key="3">
    <source>
        <dbReference type="Proteomes" id="UP000290889"/>
    </source>
</evidence>
<proteinExistence type="predicted"/>
<reference evidence="2 3" key="1">
    <citation type="submission" date="2019-01" db="EMBL/GenBank/DDBJ databases">
        <title>Muriicola soli sp. nov., isolated from soil.</title>
        <authorList>
            <person name="Kang H.J."/>
            <person name="Kim S.B."/>
        </authorList>
    </citation>
    <scope>NUCLEOTIDE SEQUENCE [LARGE SCALE GENOMIC DNA]</scope>
    <source>
        <strain evidence="2 3">MMS17-SY002</strain>
    </source>
</reference>
<evidence type="ECO:0000313" key="2">
    <source>
        <dbReference type="EMBL" id="QBA63586.1"/>
    </source>
</evidence>
<organism evidence="2 3">
    <name type="scientific">Muriicola soli</name>
    <dbReference type="NCBI Taxonomy" id="2507538"/>
    <lineage>
        <taxon>Bacteria</taxon>
        <taxon>Pseudomonadati</taxon>
        <taxon>Bacteroidota</taxon>
        <taxon>Flavobacteriia</taxon>
        <taxon>Flavobacteriales</taxon>
        <taxon>Flavobacteriaceae</taxon>
        <taxon>Muriicola</taxon>
    </lineage>
</organism>
<keyword evidence="1" id="KW-1133">Transmembrane helix</keyword>
<dbReference type="KEGG" id="mur:EQY75_02890"/>
<sequence>MSPKSKSLILFILFLWLVFAAWEMDVQSTINTYPESIVRLDLLLLPFLIILTVFVVYILIRKNDFDGAQDSDLHQDV</sequence>
<gene>
    <name evidence="2" type="ORF">EQY75_02890</name>
</gene>
<dbReference type="Proteomes" id="UP000290889">
    <property type="component" value="Chromosome"/>
</dbReference>
<dbReference type="AlphaFoldDB" id="A0A411E7A1"/>
<feature type="transmembrane region" description="Helical" evidence="1">
    <location>
        <begin position="36"/>
        <end position="60"/>
    </location>
</feature>
<name>A0A411E7A1_9FLAO</name>
<keyword evidence="1" id="KW-0472">Membrane</keyword>
<protein>
    <submittedName>
        <fullName evidence="2">Uncharacterized protein</fullName>
    </submittedName>
</protein>
<keyword evidence="1" id="KW-0812">Transmembrane</keyword>
<keyword evidence="3" id="KW-1185">Reference proteome</keyword>
<evidence type="ECO:0000256" key="1">
    <source>
        <dbReference type="SAM" id="Phobius"/>
    </source>
</evidence>
<dbReference type="EMBL" id="CP035544">
    <property type="protein sequence ID" value="QBA63586.1"/>
    <property type="molecule type" value="Genomic_DNA"/>
</dbReference>